<proteinExistence type="predicted"/>
<keyword evidence="5" id="KW-1185">Reference proteome</keyword>
<feature type="compositionally biased region" description="Low complexity" evidence="3">
    <location>
        <begin position="649"/>
        <end position="660"/>
    </location>
</feature>
<feature type="compositionally biased region" description="Basic and acidic residues" evidence="3">
    <location>
        <begin position="636"/>
        <end position="648"/>
    </location>
</feature>
<feature type="coiled-coil region" evidence="2">
    <location>
        <begin position="824"/>
        <end position="903"/>
    </location>
</feature>
<dbReference type="EMBL" id="JAWNGG020000010">
    <property type="protein sequence ID" value="KAK9309499.1"/>
    <property type="molecule type" value="Genomic_DNA"/>
</dbReference>
<dbReference type="GO" id="GO:0005737">
    <property type="term" value="C:cytoplasm"/>
    <property type="evidence" value="ECO:0007669"/>
    <property type="project" value="TreeGrafter"/>
</dbReference>
<dbReference type="AlphaFoldDB" id="A0AAW1AHW4"/>
<name>A0AAW1AHW4_9HYME</name>
<accession>A0AAW1AHW4</accession>
<evidence type="ECO:0000313" key="4">
    <source>
        <dbReference type="EMBL" id="KAK9309499.1"/>
    </source>
</evidence>
<feature type="compositionally biased region" description="Basic and acidic residues" evidence="3">
    <location>
        <begin position="740"/>
        <end position="749"/>
    </location>
</feature>
<evidence type="ECO:0000256" key="2">
    <source>
        <dbReference type="SAM" id="Coils"/>
    </source>
</evidence>
<dbReference type="GO" id="GO:0005634">
    <property type="term" value="C:nucleus"/>
    <property type="evidence" value="ECO:0007669"/>
    <property type="project" value="TreeGrafter"/>
</dbReference>
<dbReference type="PANTHER" id="PTHR24200">
    <property type="entry name" value="TOUCAN, ISOFORM A"/>
    <property type="match status" value="1"/>
</dbReference>
<gene>
    <name evidence="4" type="ORF">QLX08_000760</name>
</gene>
<feature type="compositionally biased region" description="Polar residues" evidence="3">
    <location>
        <begin position="1136"/>
        <end position="1146"/>
    </location>
</feature>
<feature type="compositionally biased region" description="Basic and acidic residues" evidence="3">
    <location>
        <begin position="1048"/>
        <end position="1057"/>
    </location>
</feature>
<feature type="compositionally biased region" description="Polar residues" evidence="3">
    <location>
        <begin position="1108"/>
        <end position="1126"/>
    </location>
</feature>
<keyword evidence="1 2" id="KW-0175">Coiled coil</keyword>
<feature type="compositionally biased region" description="Polar residues" evidence="3">
    <location>
        <begin position="686"/>
        <end position="696"/>
    </location>
</feature>
<feature type="region of interest" description="Disordered" evidence="3">
    <location>
        <begin position="1090"/>
        <end position="1259"/>
    </location>
</feature>
<feature type="compositionally biased region" description="Low complexity" evidence="3">
    <location>
        <begin position="605"/>
        <end position="627"/>
    </location>
</feature>
<feature type="region of interest" description="Disordered" evidence="3">
    <location>
        <begin position="143"/>
        <end position="165"/>
    </location>
</feature>
<dbReference type="PANTHER" id="PTHR24200:SF11">
    <property type="entry name" value="TOUCAN, ISOFORM A"/>
    <property type="match status" value="1"/>
</dbReference>
<feature type="coiled-coil region" evidence="2">
    <location>
        <begin position="939"/>
        <end position="1032"/>
    </location>
</feature>
<feature type="compositionally biased region" description="Polar residues" evidence="3">
    <location>
        <begin position="465"/>
        <end position="474"/>
    </location>
</feature>
<feature type="compositionally biased region" description="Basic and acidic residues" evidence="3">
    <location>
        <begin position="585"/>
        <end position="602"/>
    </location>
</feature>
<evidence type="ECO:0000256" key="3">
    <source>
        <dbReference type="SAM" id="MobiDB-lite"/>
    </source>
</evidence>
<protein>
    <submittedName>
        <fullName evidence="4">Uncharacterized protein</fullName>
    </submittedName>
</protein>
<reference evidence="4 5" key="1">
    <citation type="submission" date="2024-05" db="EMBL/GenBank/DDBJ databases">
        <title>The nuclear and mitochondrial genome assemblies of Tetragonisca angustula (Apidae: Meliponini), a tiny yet remarkable pollinator in the Neotropics.</title>
        <authorList>
            <person name="Ferrari R."/>
            <person name="Ricardo P.C."/>
            <person name="Dias F.C."/>
            <person name="Araujo N.S."/>
            <person name="Soares D.O."/>
            <person name="Zhou Q.-S."/>
            <person name="Zhu C.-D."/>
            <person name="Coutinho L."/>
            <person name="Airas M.C."/>
            <person name="Batista T.M."/>
        </authorList>
    </citation>
    <scope>NUCLEOTIDE SEQUENCE [LARGE SCALE GENOMIC DNA]</scope>
    <source>
        <strain evidence="4">ASF017062</strain>
        <tissue evidence="4">Abdomen</tissue>
    </source>
</reference>
<feature type="region of interest" description="Disordered" evidence="3">
    <location>
        <begin position="727"/>
        <end position="750"/>
    </location>
</feature>
<feature type="compositionally biased region" description="Basic and acidic residues" evidence="3">
    <location>
        <begin position="555"/>
        <end position="566"/>
    </location>
</feature>
<evidence type="ECO:0000313" key="5">
    <source>
        <dbReference type="Proteomes" id="UP001432146"/>
    </source>
</evidence>
<sequence>MNIFPCFIRNILSVVCGMMKEEGGEKTIKGVCDNHRMIFGGGASVVISISTGAPLPPRNNTYVNERHEQYLDPEPEFLGFEQSLGPTHDTMAKNVGESRIPVPRATRPSFFPKSRVLGTSTLVPGHRRSLVLPGCLQFVDAEDESGTPKKCGPRATSTPSIEDSGHKTFKLSPVWNIEKDDVQQLVHFAEEKSNFFSLLENSELNMIEDIGEGCLLEASLGNYNDNAVNATPHYLMLNKQNSFEHDESLGILTPDQMTDFTVALECSRTPSCENLTGSAGSRLALTRASASRPSADVEPTEEASSERTPSPEELPLDPKPTEPVRGTVPISFVTSVTSITSLEAGYQGDGENSRPASRGADPPSVAPPPNLPAPCRQDPMTDSDFFTESDADAYEEIVRGDRKAQVIDGTLFCAPGGRRCPSFTGGEEMDSSGIYSDLDKRQDEVHAPEEAVEEHEDRTPDTIDTEVSQRSQPTPIKAEVSHVIMDYLQAPVNPLDGSADSSGSMNNNEITVIEVERTNDNIRSKIQKVDSVPLKKYKMPKRNVVSKIKAMIESGPKDEAEKEARRSQRSARKGGRWDAVMSKIEAGKNEQRSRPARKEVKSRVLQSLGQSSSTGSSQKKAGDANNNNKDKRRIRGRQEIKSPIEETARSSVRSSLSDLSTGPSKDASKRSPTSVNPPRRLVANGRGSQQNRVNSFDTKKNCVEISPINLEKSPSATRKPTITRRINTVPAKQHSSTTSIKDRETKEHSNSYVMTRASLETRDQAAQTDIPYDAFHVKRAEQIVQALSITVQYLAYELDAFSTPKLKKDYEKMKKEWMSLCTEVEELRAKNLGIEDRLESERENHRKALDQLREDLEARQAEQIATLEAALQEERRKCEVRLRDSLNEAVKEHRAAVTKLRAEQEAELIRKETEFKRRSVVHDQGAALTAEVESLRSVLEIRSQENATLRSDLDNIKREIEDKEALQQRVDTLEARCEDLKAQLQCKEALERQISHDNEMLHESIHQVSKQNKRLAQRNEELQWRLRQKNEVVTVLANLTPRLSRSLGPEHVEHSLSPDKNGPQSSSMVKFMVEKGDSVSWTLEIDDEFSKGASDTPSLATPPKMGRSETTTAVSRQGSLRLTSRRPSVDMRARSKSISITDSAQVEDSHWAPTFNSTPNTRRRPRSDPSSSASSTSSSSSSSSATAVTTNSAMAVAVAAAAAAAAAAEDCGAGQRPQEAGGEAMISEETSATSSEDESSTSSDIPPLPIQFAWGKPIK</sequence>
<dbReference type="GO" id="GO:0008017">
    <property type="term" value="F:microtubule binding"/>
    <property type="evidence" value="ECO:0007669"/>
    <property type="project" value="TreeGrafter"/>
</dbReference>
<dbReference type="Proteomes" id="UP001432146">
    <property type="component" value="Unassembled WGS sequence"/>
</dbReference>
<evidence type="ECO:0000256" key="1">
    <source>
        <dbReference type="ARBA" id="ARBA00023054"/>
    </source>
</evidence>
<feature type="compositionally biased region" description="Low complexity" evidence="3">
    <location>
        <begin position="1170"/>
        <end position="1208"/>
    </location>
</feature>
<feature type="region of interest" description="Disordered" evidence="3">
    <location>
        <begin position="342"/>
        <end position="382"/>
    </location>
</feature>
<feature type="region of interest" description="Disordered" evidence="3">
    <location>
        <begin position="1046"/>
        <end position="1066"/>
    </location>
</feature>
<organism evidence="4 5">
    <name type="scientific">Tetragonisca angustula</name>
    <dbReference type="NCBI Taxonomy" id="166442"/>
    <lineage>
        <taxon>Eukaryota</taxon>
        <taxon>Metazoa</taxon>
        <taxon>Ecdysozoa</taxon>
        <taxon>Arthropoda</taxon>
        <taxon>Hexapoda</taxon>
        <taxon>Insecta</taxon>
        <taxon>Pterygota</taxon>
        <taxon>Neoptera</taxon>
        <taxon>Endopterygota</taxon>
        <taxon>Hymenoptera</taxon>
        <taxon>Apocrita</taxon>
        <taxon>Aculeata</taxon>
        <taxon>Apoidea</taxon>
        <taxon>Anthophila</taxon>
        <taxon>Apidae</taxon>
        <taxon>Tetragonisca</taxon>
    </lineage>
</organism>
<dbReference type="InterPro" id="IPR051293">
    <property type="entry name" value="MTUS1/CCDC69"/>
</dbReference>
<feature type="region of interest" description="Disordered" evidence="3">
    <location>
        <begin position="554"/>
        <end position="699"/>
    </location>
</feature>
<feature type="region of interest" description="Disordered" evidence="3">
    <location>
        <begin position="286"/>
        <end position="329"/>
    </location>
</feature>
<feature type="compositionally biased region" description="Basic and acidic residues" evidence="3">
    <location>
        <begin position="441"/>
        <end position="461"/>
    </location>
</feature>
<feature type="compositionally biased region" description="Low complexity" evidence="3">
    <location>
        <begin position="1227"/>
        <end position="1244"/>
    </location>
</feature>
<feature type="region of interest" description="Disordered" evidence="3">
    <location>
        <begin position="441"/>
        <end position="474"/>
    </location>
</feature>
<comment type="caution">
    <text evidence="4">The sequence shown here is derived from an EMBL/GenBank/DDBJ whole genome shotgun (WGS) entry which is preliminary data.</text>
</comment>